<keyword evidence="1" id="KW-0472">Membrane</keyword>
<proteinExistence type="predicted"/>
<feature type="transmembrane region" description="Helical" evidence="1">
    <location>
        <begin position="12"/>
        <end position="30"/>
    </location>
</feature>
<accession>A0A067LVA4</accession>
<evidence type="ECO:0000256" key="1">
    <source>
        <dbReference type="SAM" id="Phobius"/>
    </source>
</evidence>
<keyword evidence="1" id="KW-1133">Transmembrane helix</keyword>
<gene>
    <name evidence="2" type="ORF">BOTBODRAFT_39752</name>
</gene>
<evidence type="ECO:0000313" key="2">
    <source>
        <dbReference type="EMBL" id="KDQ06195.1"/>
    </source>
</evidence>
<dbReference type="Proteomes" id="UP000027195">
    <property type="component" value="Unassembled WGS sequence"/>
</dbReference>
<organism evidence="2 3">
    <name type="scientific">Botryobasidium botryosum (strain FD-172 SS1)</name>
    <dbReference type="NCBI Taxonomy" id="930990"/>
    <lineage>
        <taxon>Eukaryota</taxon>
        <taxon>Fungi</taxon>
        <taxon>Dikarya</taxon>
        <taxon>Basidiomycota</taxon>
        <taxon>Agaricomycotina</taxon>
        <taxon>Agaricomycetes</taxon>
        <taxon>Cantharellales</taxon>
        <taxon>Botryobasidiaceae</taxon>
        <taxon>Botryobasidium</taxon>
    </lineage>
</organism>
<protein>
    <submittedName>
        <fullName evidence="2">Uncharacterized protein</fullName>
    </submittedName>
</protein>
<dbReference type="AlphaFoldDB" id="A0A067LVA4"/>
<name>A0A067LVA4_BOTB1</name>
<dbReference type="EMBL" id="KL198149">
    <property type="protein sequence ID" value="KDQ06195.1"/>
    <property type="molecule type" value="Genomic_DNA"/>
</dbReference>
<keyword evidence="1" id="KW-0812">Transmembrane</keyword>
<sequence length="92" mass="10305">MVCSLQAHLSGMLMNCTASQVSIILITALLKAKKLLHYGRTRSHPGHLLQTVIKTEKTLSDDAKKELTPIYLSPARKESSQLDIPQKERYES</sequence>
<reference evidence="3" key="1">
    <citation type="journal article" date="2014" name="Proc. Natl. Acad. Sci. U.S.A.">
        <title>Extensive sampling of basidiomycete genomes demonstrates inadequacy of the white-rot/brown-rot paradigm for wood decay fungi.</title>
        <authorList>
            <person name="Riley R."/>
            <person name="Salamov A.A."/>
            <person name="Brown D.W."/>
            <person name="Nagy L.G."/>
            <person name="Floudas D."/>
            <person name="Held B.W."/>
            <person name="Levasseur A."/>
            <person name="Lombard V."/>
            <person name="Morin E."/>
            <person name="Otillar R."/>
            <person name="Lindquist E.A."/>
            <person name="Sun H."/>
            <person name="LaButti K.M."/>
            <person name="Schmutz J."/>
            <person name="Jabbour D."/>
            <person name="Luo H."/>
            <person name="Baker S.E."/>
            <person name="Pisabarro A.G."/>
            <person name="Walton J.D."/>
            <person name="Blanchette R.A."/>
            <person name="Henrissat B."/>
            <person name="Martin F."/>
            <person name="Cullen D."/>
            <person name="Hibbett D.S."/>
            <person name="Grigoriev I.V."/>
        </authorList>
    </citation>
    <scope>NUCLEOTIDE SEQUENCE [LARGE SCALE GENOMIC DNA]</scope>
    <source>
        <strain evidence="3">FD-172 SS1</strain>
    </source>
</reference>
<dbReference type="HOGENOM" id="CLU_2412974_0_0_1"/>
<dbReference type="InParanoid" id="A0A067LVA4"/>
<evidence type="ECO:0000313" key="3">
    <source>
        <dbReference type="Proteomes" id="UP000027195"/>
    </source>
</evidence>
<keyword evidence="3" id="KW-1185">Reference proteome</keyword>